<proteinExistence type="predicted"/>
<evidence type="ECO:0000313" key="1">
    <source>
        <dbReference type="EMBL" id="KAF3690876.1"/>
    </source>
</evidence>
<sequence length="55" mass="6413">MQFYSGNDSLFCRQEVMSAFEFETKRKQWEVTAGMLGVIGSTKKKKQEIDHKNKP</sequence>
<organism evidence="1 2">
    <name type="scientific">Channa argus</name>
    <name type="common">Northern snakehead</name>
    <name type="synonym">Ophicephalus argus</name>
    <dbReference type="NCBI Taxonomy" id="215402"/>
    <lineage>
        <taxon>Eukaryota</taxon>
        <taxon>Metazoa</taxon>
        <taxon>Chordata</taxon>
        <taxon>Craniata</taxon>
        <taxon>Vertebrata</taxon>
        <taxon>Euteleostomi</taxon>
        <taxon>Actinopterygii</taxon>
        <taxon>Neopterygii</taxon>
        <taxon>Teleostei</taxon>
        <taxon>Neoteleostei</taxon>
        <taxon>Acanthomorphata</taxon>
        <taxon>Anabantaria</taxon>
        <taxon>Anabantiformes</taxon>
        <taxon>Channoidei</taxon>
        <taxon>Channidae</taxon>
        <taxon>Channa</taxon>
    </lineage>
</organism>
<keyword evidence="2" id="KW-1185">Reference proteome</keyword>
<accession>A0A6G1PLJ7</accession>
<dbReference type="Proteomes" id="UP000503349">
    <property type="component" value="Chromosome 6"/>
</dbReference>
<evidence type="ECO:0000313" key="2">
    <source>
        <dbReference type="Proteomes" id="UP000503349"/>
    </source>
</evidence>
<reference evidence="1 2" key="1">
    <citation type="submission" date="2019-02" db="EMBL/GenBank/DDBJ databases">
        <title>Opniocepnalus argus genome.</title>
        <authorList>
            <person name="Zhou C."/>
            <person name="Xiao S."/>
        </authorList>
    </citation>
    <scope>NUCLEOTIDE SEQUENCE [LARGE SCALE GENOMIC DNA]</scope>
    <source>
        <strain evidence="1">OARG1902GOOAL</strain>
        <tissue evidence="1">Muscle</tissue>
    </source>
</reference>
<gene>
    <name evidence="1" type="ORF">EXN66_Car006550</name>
</gene>
<reference evidence="2" key="2">
    <citation type="submission" date="2019-02" db="EMBL/GenBank/DDBJ databases">
        <title>Opniocepnalus argus Var Kimnra genome.</title>
        <authorList>
            <person name="Zhou C."/>
            <person name="Xiao S."/>
        </authorList>
    </citation>
    <scope>NUCLEOTIDE SEQUENCE [LARGE SCALE GENOMIC DNA]</scope>
</reference>
<dbReference type="EMBL" id="CM015717">
    <property type="protein sequence ID" value="KAF3690876.1"/>
    <property type="molecule type" value="Genomic_DNA"/>
</dbReference>
<dbReference type="AlphaFoldDB" id="A0A6G1PLJ7"/>
<protein>
    <submittedName>
        <fullName evidence="1">Uncharacterized protein</fullName>
    </submittedName>
</protein>
<name>A0A6G1PLJ7_CHAAH</name>